<dbReference type="Gene3D" id="3.50.70.10">
    <property type="match status" value="1"/>
</dbReference>
<name>A0AAV8UUA9_9RHOD</name>
<feature type="domain" description="Chalcone isomerase" evidence="1">
    <location>
        <begin position="71"/>
        <end position="234"/>
    </location>
</feature>
<dbReference type="PANTHER" id="PTHR47698:SF2">
    <property type="entry name" value="FATTY-ACID-BINDING PROTEIN 3, CHLOROPLASTIC"/>
    <property type="match status" value="1"/>
</dbReference>
<dbReference type="Pfam" id="PF02431">
    <property type="entry name" value="Chalcone"/>
    <property type="match status" value="1"/>
</dbReference>
<dbReference type="EMBL" id="JAMWBK010000004">
    <property type="protein sequence ID" value="KAJ8906156.1"/>
    <property type="molecule type" value="Genomic_DNA"/>
</dbReference>
<organism evidence="2 3">
    <name type="scientific">Rhodosorus marinus</name>
    <dbReference type="NCBI Taxonomy" id="101924"/>
    <lineage>
        <taxon>Eukaryota</taxon>
        <taxon>Rhodophyta</taxon>
        <taxon>Stylonematophyceae</taxon>
        <taxon>Stylonematales</taxon>
        <taxon>Stylonemataceae</taxon>
        <taxon>Rhodosorus</taxon>
    </lineage>
</organism>
<dbReference type="InterPro" id="IPR016087">
    <property type="entry name" value="Chalcone_isomerase"/>
</dbReference>
<dbReference type="PANTHER" id="PTHR47698">
    <property type="entry name" value="FATTY-ACID-BINDING PROTEIN 3, CHLOROPLASTIC"/>
    <property type="match status" value="1"/>
</dbReference>
<reference evidence="2 3" key="1">
    <citation type="journal article" date="2023" name="Nat. Commun.">
        <title>Origin of minicircular mitochondrial genomes in red algae.</title>
        <authorList>
            <person name="Lee Y."/>
            <person name="Cho C.H."/>
            <person name="Lee Y.M."/>
            <person name="Park S.I."/>
            <person name="Yang J.H."/>
            <person name="West J.A."/>
            <person name="Bhattacharya D."/>
            <person name="Yoon H.S."/>
        </authorList>
    </citation>
    <scope>NUCLEOTIDE SEQUENCE [LARGE SCALE GENOMIC DNA]</scope>
    <source>
        <strain evidence="2 3">CCMP1338</strain>
        <tissue evidence="2">Whole cell</tissue>
    </source>
</reference>
<dbReference type="InterPro" id="IPR036298">
    <property type="entry name" value="Chalcone_isomerase_sf"/>
</dbReference>
<comment type="caution">
    <text evidence="2">The sequence shown here is derived from an EMBL/GenBank/DDBJ whole genome shotgun (WGS) entry which is preliminary data.</text>
</comment>
<dbReference type="AlphaFoldDB" id="A0AAV8UUA9"/>
<dbReference type="Gene3D" id="1.10.890.20">
    <property type="match status" value="1"/>
</dbReference>
<keyword evidence="3" id="KW-1185">Reference proteome</keyword>
<dbReference type="GO" id="GO:0016872">
    <property type="term" value="F:intramolecular lyase activity"/>
    <property type="evidence" value="ECO:0007669"/>
    <property type="project" value="InterPro"/>
</dbReference>
<dbReference type="Proteomes" id="UP001157974">
    <property type="component" value="Unassembled WGS sequence"/>
</dbReference>
<dbReference type="SUPFAM" id="SSF54626">
    <property type="entry name" value="Chalcone isomerase"/>
    <property type="match status" value="1"/>
</dbReference>
<evidence type="ECO:0000313" key="3">
    <source>
        <dbReference type="Proteomes" id="UP001157974"/>
    </source>
</evidence>
<proteinExistence type="predicted"/>
<protein>
    <recommendedName>
        <fullName evidence="1">Chalcone isomerase domain-containing protein</fullName>
    </recommendedName>
</protein>
<dbReference type="InterPro" id="IPR016089">
    <property type="entry name" value="Chalcone_isomerase_bundle_sf"/>
</dbReference>
<accession>A0AAV8UUA9</accession>
<dbReference type="InterPro" id="IPR016088">
    <property type="entry name" value="Chalcone_isomerase_3-sand"/>
</dbReference>
<evidence type="ECO:0000259" key="1">
    <source>
        <dbReference type="Pfam" id="PF02431"/>
    </source>
</evidence>
<gene>
    <name evidence="2" type="ORF">NDN08_002651</name>
</gene>
<evidence type="ECO:0000313" key="2">
    <source>
        <dbReference type="EMBL" id="KAJ8906156.1"/>
    </source>
</evidence>
<sequence length="245" mass="27365">MLWRVKQVGRVFPLVVCSSYAAYQWSRPRTGYGLDGAVGRSWFGPKVALCDAVEIYPGIKYEEGDDGGSKLVGAGLRRLLMVPMYAIGLYMSENTMKQRFSDWKGKSADDVYDDADFWNAVCQPEVDKTLVMVVAREAPGKHIQQAFDRAMIKRLRQLEKEGIRGGKQALKTLNLAIRTHTFSIGEELRFEFTGAEIRVDLAGRSTLVLKCEALSIALAEMFLGKRASSVEAKHEFSRGFARILG</sequence>